<dbReference type="SUPFAM" id="SSF52540">
    <property type="entry name" value="P-loop containing nucleoside triphosphate hydrolases"/>
    <property type="match status" value="1"/>
</dbReference>
<evidence type="ECO:0000256" key="5">
    <source>
        <dbReference type="RuleBase" id="RU003330"/>
    </source>
</evidence>
<dbReference type="InterPro" id="IPR027417">
    <property type="entry name" value="P-loop_NTPase"/>
</dbReference>
<evidence type="ECO:0000313" key="7">
    <source>
        <dbReference type="EMBL" id="OGD67621.1"/>
    </source>
</evidence>
<name>A0A1F5EJQ5_9BACT</name>
<dbReference type="EMBL" id="MFAE01000002">
    <property type="protein sequence ID" value="OGD67621.1"/>
    <property type="molecule type" value="Genomic_DNA"/>
</dbReference>
<evidence type="ECO:0000256" key="2">
    <source>
        <dbReference type="ARBA" id="ARBA00022727"/>
    </source>
</evidence>
<sequence length="209" mass="24178">MKVVIKLKISNKMKNQTFIFIGRSGCGKGTQIDLLSERLKKDTPDIGINYISTGKDLRKFWAEEGYSQTLSKEIVENGDLQPEFLVTYLWGKDLVEDMKGNEHLILDGTPRRLNEAEVLDSAIRFYKRENPIVIYMNVSREWAIDRLMGRGRADDTVEGVSKRLDWFDRDVIPAIEYLKNNSTYKFLDINGEQTIEEVNKEIMEKVYGV</sequence>
<dbReference type="STRING" id="1797582.A2442_03555"/>
<dbReference type="InterPro" id="IPR000850">
    <property type="entry name" value="Adenylat/UMP-CMP_kin"/>
</dbReference>
<evidence type="ECO:0000256" key="3">
    <source>
        <dbReference type="ARBA" id="ARBA00022741"/>
    </source>
</evidence>
<comment type="catalytic activity">
    <reaction evidence="6">
        <text>AMP + ATP = 2 ADP</text>
        <dbReference type="Rhea" id="RHEA:12973"/>
        <dbReference type="ChEBI" id="CHEBI:30616"/>
        <dbReference type="ChEBI" id="CHEBI:456215"/>
        <dbReference type="ChEBI" id="CHEBI:456216"/>
        <dbReference type="EC" id="2.7.4.3"/>
    </reaction>
</comment>
<keyword evidence="3 6" id="KW-0547">Nucleotide-binding</keyword>
<dbReference type="PANTHER" id="PTHR23359">
    <property type="entry name" value="NUCLEOTIDE KINASE"/>
    <property type="match status" value="1"/>
</dbReference>
<keyword evidence="2" id="KW-0545">Nucleotide biosynthesis</keyword>
<gene>
    <name evidence="7" type="ORF">A2442_03555</name>
</gene>
<dbReference type="PRINTS" id="PR00094">
    <property type="entry name" value="ADENYLTKNASE"/>
</dbReference>
<comment type="caution">
    <text evidence="7">The sequence shown here is derived from an EMBL/GenBank/DDBJ whole genome shotgun (WGS) entry which is preliminary data.</text>
</comment>
<comment type="subunit">
    <text evidence="6">Monomer.</text>
</comment>
<organism evidence="7 8">
    <name type="scientific">Candidatus Campbellbacteria bacterium RIFOXYC2_FULL_35_25</name>
    <dbReference type="NCBI Taxonomy" id="1797582"/>
    <lineage>
        <taxon>Bacteria</taxon>
        <taxon>Candidatus Campbelliibacteriota</taxon>
    </lineage>
</organism>
<evidence type="ECO:0000256" key="1">
    <source>
        <dbReference type="ARBA" id="ARBA00022679"/>
    </source>
</evidence>
<dbReference type="CDD" id="cd01428">
    <property type="entry name" value="ADK"/>
    <property type="match status" value="1"/>
</dbReference>
<keyword evidence="1 5" id="KW-0808">Transferase</keyword>
<dbReference type="GO" id="GO:0005524">
    <property type="term" value="F:ATP binding"/>
    <property type="evidence" value="ECO:0007669"/>
    <property type="project" value="UniProtKB-KW"/>
</dbReference>
<dbReference type="GO" id="GO:0004017">
    <property type="term" value="F:AMP kinase activity"/>
    <property type="evidence" value="ECO:0007669"/>
    <property type="project" value="UniProtKB-EC"/>
</dbReference>
<dbReference type="Gene3D" id="3.40.50.300">
    <property type="entry name" value="P-loop containing nucleotide triphosphate hydrolases"/>
    <property type="match status" value="1"/>
</dbReference>
<evidence type="ECO:0000256" key="4">
    <source>
        <dbReference type="ARBA" id="ARBA00022777"/>
    </source>
</evidence>
<evidence type="ECO:0000313" key="8">
    <source>
        <dbReference type="Proteomes" id="UP000179003"/>
    </source>
</evidence>
<reference evidence="7 8" key="1">
    <citation type="journal article" date="2016" name="Nat. Commun.">
        <title>Thousands of microbial genomes shed light on interconnected biogeochemical processes in an aquifer system.</title>
        <authorList>
            <person name="Anantharaman K."/>
            <person name="Brown C.T."/>
            <person name="Hug L.A."/>
            <person name="Sharon I."/>
            <person name="Castelle C.J."/>
            <person name="Probst A.J."/>
            <person name="Thomas B.C."/>
            <person name="Singh A."/>
            <person name="Wilkins M.J."/>
            <person name="Karaoz U."/>
            <person name="Brodie E.L."/>
            <person name="Williams K.H."/>
            <person name="Hubbard S.S."/>
            <person name="Banfield J.F."/>
        </authorList>
    </citation>
    <scope>NUCLEOTIDE SEQUENCE [LARGE SCALE GENOMIC DNA]</scope>
</reference>
<keyword evidence="4 5" id="KW-0418">Kinase</keyword>
<dbReference type="EC" id="2.7.4.3" evidence="6"/>
<keyword evidence="6" id="KW-0067">ATP-binding</keyword>
<evidence type="ECO:0000256" key="6">
    <source>
        <dbReference type="RuleBase" id="RU003331"/>
    </source>
</evidence>
<comment type="similarity">
    <text evidence="5">Belongs to the adenylate kinase family.</text>
</comment>
<accession>A0A1F5EJQ5</accession>
<dbReference type="AlphaFoldDB" id="A0A1F5EJQ5"/>
<proteinExistence type="inferred from homology"/>
<dbReference type="Pfam" id="PF00406">
    <property type="entry name" value="ADK"/>
    <property type="match status" value="1"/>
</dbReference>
<dbReference type="Proteomes" id="UP000179003">
    <property type="component" value="Unassembled WGS sequence"/>
</dbReference>
<comment type="subcellular location">
    <subcellularLocation>
        <location evidence="6">Cytoplasm</location>
    </subcellularLocation>
</comment>
<dbReference type="GO" id="GO:0005737">
    <property type="term" value="C:cytoplasm"/>
    <property type="evidence" value="ECO:0007669"/>
    <property type="project" value="UniProtKB-SubCell"/>
</dbReference>
<protein>
    <recommendedName>
        <fullName evidence="6">Adenylate kinase</fullName>
        <ecNumber evidence="6">2.7.4.3</ecNumber>
    </recommendedName>
</protein>